<comment type="caution">
    <text evidence="2">The sequence shown here is derived from an EMBL/GenBank/DDBJ whole genome shotgun (WGS) entry which is preliminary data.</text>
</comment>
<evidence type="ECO:0000313" key="3">
    <source>
        <dbReference type="Proteomes" id="UP000645217"/>
    </source>
</evidence>
<dbReference type="Proteomes" id="UP000645217">
    <property type="component" value="Unassembled WGS sequence"/>
</dbReference>
<keyword evidence="3" id="KW-1185">Reference proteome</keyword>
<evidence type="ECO:0000256" key="1">
    <source>
        <dbReference type="SAM" id="Phobius"/>
    </source>
</evidence>
<sequence>MAAPSPDSIMPDDRSQVEVSELSTNAAPDRYGRAGDLIALVLILAAPLTLVLFGKASVAMVIAVAEFVAIVLRAWWRGHK</sequence>
<reference evidence="2" key="2">
    <citation type="submission" date="2020-09" db="EMBL/GenBank/DDBJ databases">
        <authorList>
            <person name="Sun Q."/>
            <person name="Ohkuma M."/>
        </authorList>
    </citation>
    <scope>NUCLEOTIDE SEQUENCE</scope>
    <source>
        <strain evidence="2">JCM 13064</strain>
    </source>
</reference>
<accession>A0A917RE91</accession>
<name>A0A917RE91_9ACTN</name>
<keyword evidence="1" id="KW-1133">Transmembrane helix</keyword>
<protein>
    <submittedName>
        <fullName evidence="2">Uncharacterized protein</fullName>
    </submittedName>
</protein>
<dbReference type="EMBL" id="BMNT01000030">
    <property type="protein sequence ID" value="GGL03161.1"/>
    <property type="molecule type" value="Genomic_DNA"/>
</dbReference>
<feature type="transmembrane region" description="Helical" evidence="1">
    <location>
        <begin position="37"/>
        <end position="53"/>
    </location>
</feature>
<evidence type="ECO:0000313" key="2">
    <source>
        <dbReference type="EMBL" id="GGL03161.1"/>
    </source>
</evidence>
<feature type="transmembrane region" description="Helical" evidence="1">
    <location>
        <begin position="59"/>
        <end position="76"/>
    </location>
</feature>
<keyword evidence="1" id="KW-0812">Transmembrane</keyword>
<reference evidence="2" key="1">
    <citation type="journal article" date="2014" name="Int. J. Syst. Evol. Microbiol.">
        <title>Complete genome sequence of Corynebacterium casei LMG S-19264T (=DSM 44701T), isolated from a smear-ripened cheese.</title>
        <authorList>
            <consortium name="US DOE Joint Genome Institute (JGI-PGF)"/>
            <person name="Walter F."/>
            <person name="Albersmeier A."/>
            <person name="Kalinowski J."/>
            <person name="Ruckert C."/>
        </authorList>
    </citation>
    <scope>NUCLEOTIDE SEQUENCE</scope>
    <source>
        <strain evidence="2">JCM 13064</strain>
    </source>
</reference>
<keyword evidence="1" id="KW-0472">Membrane</keyword>
<dbReference type="RefSeq" id="WP_189165607.1">
    <property type="nucleotide sequence ID" value="NZ_BMNT01000030.1"/>
</dbReference>
<organism evidence="2 3">
    <name type="scientific">Sphaerisporangium melleum</name>
    <dbReference type="NCBI Taxonomy" id="321316"/>
    <lineage>
        <taxon>Bacteria</taxon>
        <taxon>Bacillati</taxon>
        <taxon>Actinomycetota</taxon>
        <taxon>Actinomycetes</taxon>
        <taxon>Streptosporangiales</taxon>
        <taxon>Streptosporangiaceae</taxon>
        <taxon>Sphaerisporangium</taxon>
    </lineage>
</organism>
<dbReference type="AlphaFoldDB" id="A0A917RE91"/>
<gene>
    <name evidence="2" type="ORF">GCM10007964_51570</name>
</gene>
<proteinExistence type="predicted"/>